<evidence type="ECO:0000256" key="2">
    <source>
        <dbReference type="ARBA" id="ARBA00023125"/>
    </source>
</evidence>
<accession>A0A5M3VYK6</accession>
<proteinExistence type="predicted"/>
<dbReference type="InterPro" id="IPR002577">
    <property type="entry name" value="HTH_HxlR"/>
</dbReference>
<dbReference type="OrthoDB" id="9792527at2"/>
<keyword evidence="6" id="KW-1185">Reference proteome</keyword>
<dbReference type="RefSeq" id="WP_155337105.1">
    <property type="nucleotide sequence ID" value="NZ_BAAABN010000098.1"/>
</dbReference>
<dbReference type="EMBL" id="BLAD01000046">
    <property type="protein sequence ID" value="GES00792.1"/>
    <property type="molecule type" value="Genomic_DNA"/>
</dbReference>
<dbReference type="PANTHER" id="PTHR33204">
    <property type="entry name" value="TRANSCRIPTIONAL REGULATOR, MARR FAMILY"/>
    <property type="match status" value="1"/>
</dbReference>
<dbReference type="CDD" id="cd00090">
    <property type="entry name" value="HTH_ARSR"/>
    <property type="match status" value="1"/>
</dbReference>
<dbReference type="InterPro" id="IPR011991">
    <property type="entry name" value="ArsR-like_HTH"/>
</dbReference>
<keyword evidence="2" id="KW-0238">DNA-binding</keyword>
<dbReference type="InterPro" id="IPR036390">
    <property type="entry name" value="WH_DNA-bd_sf"/>
</dbReference>
<evidence type="ECO:0000256" key="1">
    <source>
        <dbReference type="ARBA" id="ARBA00023015"/>
    </source>
</evidence>
<dbReference type="Proteomes" id="UP000334990">
    <property type="component" value="Unassembled WGS sequence"/>
</dbReference>
<comment type="caution">
    <text evidence="5">The sequence shown here is derived from an EMBL/GenBank/DDBJ whole genome shotgun (WGS) entry which is preliminary data.</text>
</comment>
<dbReference type="InterPro" id="IPR036388">
    <property type="entry name" value="WH-like_DNA-bd_sf"/>
</dbReference>
<gene>
    <name evidence="5" type="ORF">Acor_28560</name>
</gene>
<evidence type="ECO:0000259" key="4">
    <source>
        <dbReference type="PROSITE" id="PS51118"/>
    </source>
</evidence>
<dbReference type="Gene3D" id="1.10.10.10">
    <property type="entry name" value="Winged helix-like DNA-binding domain superfamily/Winged helix DNA-binding domain"/>
    <property type="match status" value="1"/>
</dbReference>
<dbReference type="Pfam" id="PF01638">
    <property type="entry name" value="HxlR"/>
    <property type="match status" value="1"/>
</dbReference>
<dbReference type="SUPFAM" id="SSF55718">
    <property type="entry name" value="SCP-like"/>
    <property type="match status" value="1"/>
</dbReference>
<dbReference type="PANTHER" id="PTHR33204:SF18">
    <property type="entry name" value="TRANSCRIPTIONAL REGULATORY PROTEIN"/>
    <property type="match status" value="1"/>
</dbReference>
<reference evidence="5 6" key="1">
    <citation type="submission" date="2019-10" db="EMBL/GenBank/DDBJ databases">
        <title>Whole genome shotgun sequence of Acrocarpospora corrugata NBRC 13972.</title>
        <authorList>
            <person name="Ichikawa N."/>
            <person name="Kimura A."/>
            <person name="Kitahashi Y."/>
            <person name="Komaki H."/>
            <person name="Oguchi A."/>
        </authorList>
    </citation>
    <scope>NUCLEOTIDE SEQUENCE [LARGE SCALE GENOMIC DNA]</scope>
    <source>
        <strain evidence="5 6">NBRC 13972</strain>
    </source>
</reference>
<evidence type="ECO:0000313" key="5">
    <source>
        <dbReference type="EMBL" id="GES00792.1"/>
    </source>
</evidence>
<dbReference type="InterPro" id="IPR036527">
    <property type="entry name" value="SCP2_sterol-bd_dom_sf"/>
</dbReference>
<evidence type="ECO:0000313" key="6">
    <source>
        <dbReference type="Proteomes" id="UP000334990"/>
    </source>
</evidence>
<dbReference type="GO" id="GO:0003677">
    <property type="term" value="F:DNA binding"/>
    <property type="evidence" value="ECO:0007669"/>
    <property type="project" value="UniProtKB-KW"/>
</dbReference>
<dbReference type="SUPFAM" id="SSF46785">
    <property type="entry name" value="Winged helix' DNA-binding domain"/>
    <property type="match status" value="1"/>
</dbReference>
<dbReference type="PROSITE" id="PS51118">
    <property type="entry name" value="HTH_HXLR"/>
    <property type="match status" value="1"/>
</dbReference>
<keyword evidence="1" id="KW-0805">Transcription regulation</keyword>
<evidence type="ECO:0000256" key="3">
    <source>
        <dbReference type="ARBA" id="ARBA00023163"/>
    </source>
</evidence>
<sequence>MTEYGQFCPVAKAAELLDQRWMLLVVRELMAGSQHFNEIRRGVPKMSPTLLSRRLRDLVKAGAAERTEDKRYVLTAAGKELGPIVDALGAWGTRWVPELGDPDLDPHLLMWDMRRSVDLTALPPGRTVIHVVFPEAEPAVRRWWLVMTRDGTDVCDFDPGYEVVVTLETSLREMSRIWRGDVGWEQSQRTGTLRIRGLASACRDLSRWLQLSRYAPTPRPF</sequence>
<keyword evidence="3" id="KW-0804">Transcription</keyword>
<organism evidence="5 6">
    <name type="scientific">Acrocarpospora corrugata</name>
    <dbReference type="NCBI Taxonomy" id="35763"/>
    <lineage>
        <taxon>Bacteria</taxon>
        <taxon>Bacillati</taxon>
        <taxon>Actinomycetota</taxon>
        <taxon>Actinomycetes</taxon>
        <taxon>Streptosporangiales</taxon>
        <taxon>Streptosporangiaceae</taxon>
        <taxon>Acrocarpospora</taxon>
    </lineage>
</organism>
<name>A0A5M3VYK6_9ACTN</name>
<dbReference type="AlphaFoldDB" id="A0A5M3VYK6"/>
<protein>
    <submittedName>
        <fullName evidence="5">HxlR family transcriptional regulator</fullName>
    </submittedName>
</protein>
<feature type="domain" description="HTH hxlR-type" evidence="4">
    <location>
        <begin position="8"/>
        <end position="100"/>
    </location>
</feature>